<dbReference type="PROSITE" id="PS50067">
    <property type="entry name" value="KINESIN_MOTOR_2"/>
    <property type="match status" value="1"/>
</dbReference>
<comment type="caution">
    <text evidence="2">Lacks conserved residue(s) required for the propagation of feature annotation.</text>
</comment>
<dbReference type="SMART" id="SM00129">
    <property type="entry name" value="KISc"/>
    <property type="match status" value="1"/>
</dbReference>
<keyword evidence="3" id="KW-0175">Coiled coil</keyword>
<dbReference type="GO" id="GO:0007018">
    <property type="term" value="P:microtubule-based movement"/>
    <property type="evidence" value="ECO:0007669"/>
    <property type="project" value="InterPro"/>
</dbReference>
<feature type="compositionally biased region" description="Acidic residues" evidence="4">
    <location>
        <begin position="123"/>
        <end position="136"/>
    </location>
</feature>
<keyword evidence="7" id="KW-1185">Reference proteome</keyword>
<evidence type="ECO:0000313" key="7">
    <source>
        <dbReference type="Proteomes" id="UP000708148"/>
    </source>
</evidence>
<evidence type="ECO:0000256" key="1">
    <source>
        <dbReference type="ARBA" id="ARBA00023175"/>
    </source>
</evidence>
<dbReference type="InterPro" id="IPR001752">
    <property type="entry name" value="Kinesin_motor_dom"/>
</dbReference>
<dbReference type="GO" id="GO:0003777">
    <property type="term" value="F:microtubule motor activity"/>
    <property type="evidence" value="ECO:0007669"/>
    <property type="project" value="InterPro"/>
</dbReference>
<feature type="domain" description="Kinesin motor" evidence="5">
    <location>
        <begin position="1"/>
        <end position="282"/>
    </location>
</feature>
<dbReference type="GO" id="GO:0008017">
    <property type="term" value="F:microtubule binding"/>
    <property type="evidence" value="ECO:0007669"/>
    <property type="project" value="InterPro"/>
</dbReference>
<dbReference type="Gene3D" id="3.40.850.10">
    <property type="entry name" value="Kinesin motor domain"/>
    <property type="match status" value="1"/>
</dbReference>
<organism evidence="6 7">
    <name type="scientific">Ostreobium quekettii</name>
    <dbReference type="NCBI Taxonomy" id="121088"/>
    <lineage>
        <taxon>Eukaryota</taxon>
        <taxon>Viridiplantae</taxon>
        <taxon>Chlorophyta</taxon>
        <taxon>core chlorophytes</taxon>
        <taxon>Ulvophyceae</taxon>
        <taxon>TCBD clade</taxon>
        <taxon>Bryopsidales</taxon>
        <taxon>Ostreobineae</taxon>
        <taxon>Ostreobiaceae</taxon>
        <taxon>Ostreobium</taxon>
    </lineage>
</organism>
<dbReference type="GO" id="GO:0005524">
    <property type="term" value="F:ATP binding"/>
    <property type="evidence" value="ECO:0007669"/>
    <property type="project" value="InterPro"/>
</dbReference>
<comment type="caution">
    <text evidence="6">The sequence shown here is derived from an EMBL/GenBank/DDBJ whole genome shotgun (WGS) entry which is preliminary data.</text>
</comment>
<dbReference type="InterPro" id="IPR027417">
    <property type="entry name" value="P-loop_NTPase"/>
</dbReference>
<feature type="compositionally biased region" description="Polar residues" evidence="4">
    <location>
        <begin position="499"/>
        <end position="516"/>
    </location>
</feature>
<dbReference type="Pfam" id="PF00225">
    <property type="entry name" value="Kinesin"/>
    <property type="match status" value="2"/>
</dbReference>
<dbReference type="EMBL" id="CAJHUC010001804">
    <property type="protein sequence ID" value="CAD7702378.1"/>
    <property type="molecule type" value="Genomic_DNA"/>
</dbReference>
<dbReference type="OrthoDB" id="3176171at2759"/>
<dbReference type="PANTHER" id="PTHR47968:SF33">
    <property type="entry name" value="KINESIN-LIKE PROTEIN KIN-7C, MITOCHONDRIAL ISOFORM X1"/>
    <property type="match status" value="1"/>
</dbReference>
<dbReference type="SUPFAM" id="SSF52540">
    <property type="entry name" value="P-loop containing nucleoside triphosphate hydrolases"/>
    <property type="match status" value="1"/>
</dbReference>
<feature type="coiled-coil region" evidence="3">
    <location>
        <begin position="657"/>
        <end position="712"/>
    </location>
</feature>
<keyword evidence="1" id="KW-0505">Motor protein</keyword>
<evidence type="ECO:0000256" key="4">
    <source>
        <dbReference type="SAM" id="MobiDB-lite"/>
    </source>
</evidence>
<evidence type="ECO:0000259" key="5">
    <source>
        <dbReference type="PROSITE" id="PS50067"/>
    </source>
</evidence>
<accession>A0A8S1J4P3</accession>
<feature type="region of interest" description="Disordered" evidence="4">
    <location>
        <begin position="571"/>
        <end position="599"/>
    </location>
</feature>
<dbReference type="InterPro" id="IPR027640">
    <property type="entry name" value="Kinesin-like_fam"/>
</dbReference>
<dbReference type="PANTHER" id="PTHR47968">
    <property type="entry name" value="CENTROMERE PROTEIN E"/>
    <property type="match status" value="1"/>
</dbReference>
<proteinExistence type="inferred from homology"/>
<sequence length="773" mass="85808">MMGDSAEPGIVPQAVAQVFELIDNMPSKEFLLRLSMMEIYNEVLNDLLDPTRTNLKIRTNSTKGIHVEGLKEEVVLSCEHALSLIATGEANRKVASTAFNEGSSRSHILCRFCIEISDRVEQESEEDAPEDGEATTEDGAVPEMRAPKAPKADAPRTLSYLNLIDLAGSESAKATDRVEVRANNGVFRRILQKAKSNKVRGKQMEGSYINKSLLTLGTVIHKLSESRAAHVPFRDSKLTRLLQPSLSGSGAKVAIVCTVTPASTQAEETHNTLKFASRAKKIQIKTARNEIMDDKSLIRRYQLEIADLKRQLEVLAMQREATPKDASISNINRDMEEQLYNLRERLEEELRARLKRDEDKAALEARINRLTRLILHARAPQEPQPRGPTRPGHLRSRSFDATLALRCRNFAAELSNQGDAPAPSSLNSGADVSALESCLHTPTSMAFGGDSNYVLMERGMEEYFRKENQHLKEQVAMMAEEMAASQRSMEEIKAMLRSSARSAQHTGSLHTGSSQTSDEELEMSVLQADREVLQDTLSGVRSENRRLLDEVVKLKVQLKRVKKERDFLYSEGRGQEQPAGLARRPPRSPPAPKVFGPAEEAQPASPLACDATSTCSTTVCTSSEVSPLANTTGRWTGALNTVDEDVKARLVALEHQVHTALEELVRKDQQLASQKEEQERIQMMGREVAKQLKGLSQENEQIKAEHAHLELQNNRLQGYLLDGMSPEELNKLIYNLTTAAERVRLSVQLRKIQTATCPASGHDSNKESSDDAV</sequence>
<dbReference type="PRINTS" id="PR00380">
    <property type="entry name" value="KINESINHEAVY"/>
</dbReference>
<gene>
    <name evidence="6" type="ORF">OSTQU699_LOCUS7735</name>
</gene>
<evidence type="ECO:0000256" key="3">
    <source>
        <dbReference type="SAM" id="Coils"/>
    </source>
</evidence>
<comment type="similarity">
    <text evidence="2">Belongs to the TRAFAC class myosin-kinesin ATPase superfamily. Kinesin family.</text>
</comment>
<reference evidence="6" key="1">
    <citation type="submission" date="2020-12" db="EMBL/GenBank/DDBJ databases">
        <authorList>
            <person name="Iha C."/>
        </authorList>
    </citation>
    <scope>NUCLEOTIDE SEQUENCE</scope>
</reference>
<dbReference type="AlphaFoldDB" id="A0A8S1J4P3"/>
<feature type="region of interest" description="Disordered" evidence="4">
    <location>
        <begin position="497"/>
        <end position="520"/>
    </location>
</feature>
<name>A0A8S1J4P3_9CHLO</name>
<dbReference type="InterPro" id="IPR036961">
    <property type="entry name" value="Kinesin_motor_dom_sf"/>
</dbReference>
<feature type="coiled-coil region" evidence="3">
    <location>
        <begin position="291"/>
        <end position="352"/>
    </location>
</feature>
<evidence type="ECO:0000256" key="2">
    <source>
        <dbReference type="PROSITE-ProRule" id="PRU00283"/>
    </source>
</evidence>
<feature type="region of interest" description="Disordered" evidence="4">
    <location>
        <begin position="121"/>
        <end position="153"/>
    </location>
</feature>
<dbReference type="Proteomes" id="UP000708148">
    <property type="component" value="Unassembled WGS sequence"/>
</dbReference>
<evidence type="ECO:0000313" key="6">
    <source>
        <dbReference type="EMBL" id="CAD7702378.1"/>
    </source>
</evidence>
<protein>
    <recommendedName>
        <fullName evidence="5">Kinesin motor domain-containing protein</fullName>
    </recommendedName>
</protein>